<dbReference type="RefSeq" id="WP_244297616.1">
    <property type="nucleotide sequence ID" value="NZ_OBML01000013.1"/>
</dbReference>
<dbReference type="EMBL" id="OBML01000013">
    <property type="protein sequence ID" value="SOC23993.1"/>
    <property type="molecule type" value="Genomic_DNA"/>
</dbReference>
<name>A0A285TMN2_9HYPH</name>
<evidence type="ECO:0000256" key="2">
    <source>
        <dbReference type="ARBA" id="ARBA00022670"/>
    </source>
</evidence>
<dbReference type="Pfam" id="PF01435">
    <property type="entry name" value="Peptidase_M48"/>
    <property type="match status" value="1"/>
</dbReference>
<dbReference type="Gene3D" id="3.30.2010.10">
    <property type="entry name" value="Metalloproteases ('zincins'), catalytic domain"/>
    <property type="match status" value="1"/>
</dbReference>
<evidence type="ECO:0000256" key="7">
    <source>
        <dbReference type="PROSITE-ProRule" id="PRU00339"/>
    </source>
</evidence>
<keyword evidence="6" id="KW-0482">Metalloprotease</keyword>
<reference evidence="10 11" key="1">
    <citation type="submission" date="2017-08" db="EMBL/GenBank/DDBJ databases">
        <authorList>
            <person name="de Groot N.N."/>
        </authorList>
    </citation>
    <scope>NUCLEOTIDE SEQUENCE [LARGE SCALE GENOMIC DNA]</scope>
    <source>
        <strain evidence="10 11">USBA 352</strain>
    </source>
</reference>
<keyword evidence="2 10" id="KW-0645">Protease</keyword>
<dbReference type="InterPro" id="IPR001915">
    <property type="entry name" value="Peptidase_M48"/>
</dbReference>
<dbReference type="GO" id="GO:0051603">
    <property type="term" value="P:proteolysis involved in protein catabolic process"/>
    <property type="evidence" value="ECO:0007669"/>
    <property type="project" value="TreeGrafter"/>
</dbReference>
<dbReference type="SUPFAM" id="SSF48452">
    <property type="entry name" value="TPR-like"/>
    <property type="match status" value="1"/>
</dbReference>
<evidence type="ECO:0000313" key="10">
    <source>
        <dbReference type="EMBL" id="SOC23993.1"/>
    </source>
</evidence>
<sequence>MGSFRSTDRNRPGSPAMHASPARKLLRTGAALAMAGVLALTPMGTAAQAQGGIPLVRDAEAEALMRDYAGPIFDAAGIARQQVDIVLVNRNDFNAFVADARRIFINIGVITDAETPGEVIGVLAHETGHITGNHLVRLRQALANAQIIAVIGAVLGAGAIAAGSSSGSSGISQGGAGALTAGAGLAQRSLLAYRRGEESIADRAALTFLQKTRQSARGMLKTFARFADQTLFSAQYTDPYAQSHPMPRERLTQLETVARQSPYWDAPEDPQLQARHDMVRAKLIAFTAHPNTVARDYPRSDNSLPAEYARAVVTMRTRSRKEAVAAIDKLIRRQPDNPYFHELKGQALLESGNPKAAIAPFRQALSLRPREAQFQIWLGFALVAANDNSLLPEAERILKAGLQVDENSPIGHSQLAIALGRQGKTAEADVATARGLMARGDFEAAKRYAARAQKNLKRGTPAWLQADDIVSYKPPKLPGRS</sequence>
<dbReference type="GO" id="GO:0046872">
    <property type="term" value="F:metal ion binding"/>
    <property type="evidence" value="ECO:0007669"/>
    <property type="project" value="UniProtKB-KW"/>
</dbReference>
<keyword evidence="5" id="KW-0862">Zinc</keyword>
<dbReference type="AlphaFoldDB" id="A0A285TMN2"/>
<evidence type="ECO:0000256" key="4">
    <source>
        <dbReference type="ARBA" id="ARBA00022801"/>
    </source>
</evidence>
<gene>
    <name evidence="10" type="ORF">SAMN05421512_113125</name>
</gene>
<dbReference type="CDD" id="cd07324">
    <property type="entry name" value="M48C_Oma1-like"/>
    <property type="match status" value="1"/>
</dbReference>
<dbReference type="Gene3D" id="1.25.40.10">
    <property type="entry name" value="Tetratricopeptide repeat domain"/>
    <property type="match status" value="1"/>
</dbReference>
<protein>
    <submittedName>
        <fullName evidence="10">Zn-dependent protease, contains TPR repeats</fullName>
    </submittedName>
</protein>
<proteinExistence type="predicted"/>
<keyword evidence="4" id="KW-0378">Hydrolase</keyword>
<evidence type="ECO:0000256" key="8">
    <source>
        <dbReference type="SAM" id="MobiDB-lite"/>
    </source>
</evidence>
<comment type="cofactor">
    <cofactor evidence="1">
        <name>Zn(2+)</name>
        <dbReference type="ChEBI" id="CHEBI:29105"/>
    </cofactor>
</comment>
<dbReference type="InterPro" id="IPR019734">
    <property type="entry name" value="TPR_rpt"/>
</dbReference>
<evidence type="ECO:0000313" key="11">
    <source>
        <dbReference type="Proteomes" id="UP000219331"/>
    </source>
</evidence>
<accession>A0A285TMN2</accession>
<organism evidence="10 11">
    <name type="scientific">Stappia indica</name>
    <dbReference type="NCBI Taxonomy" id="538381"/>
    <lineage>
        <taxon>Bacteria</taxon>
        <taxon>Pseudomonadati</taxon>
        <taxon>Pseudomonadota</taxon>
        <taxon>Alphaproteobacteria</taxon>
        <taxon>Hyphomicrobiales</taxon>
        <taxon>Stappiaceae</taxon>
        <taxon>Stappia</taxon>
    </lineage>
</organism>
<dbReference type="PANTHER" id="PTHR22726">
    <property type="entry name" value="METALLOENDOPEPTIDASE OMA1"/>
    <property type="match status" value="1"/>
</dbReference>
<dbReference type="GO" id="GO:0004222">
    <property type="term" value="F:metalloendopeptidase activity"/>
    <property type="evidence" value="ECO:0007669"/>
    <property type="project" value="InterPro"/>
</dbReference>
<feature type="repeat" description="TPR" evidence="7">
    <location>
        <begin position="338"/>
        <end position="371"/>
    </location>
</feature>
<dbReference type="PANTHER" id="PTHR22726:SF1">
    <property type="entry name" value="METALLOENDOPEPTIDASE OMA1, MITOCHONDRIAL"/>
    <property type="match status" value="1"/>
</dbReference>
<feature type="compositionally biased region" description="Basic and acidic residues" evidence="8">
    <location>
        <begin position="1"/>
        <end position="11"/>
    </location>
</feature>
<dbReference type="Pfam" id="PF13432">
    <property type="entry name" value="TPR_16"/>
    <property type="match status" value="1"/>
</dbReference>
<evidence type="ECO:0000259" key="9">
    <source>
        <dbReference type="Pfam" id="PF01435"/>
    </source>
</evidence>
<dbReference type="Proteomes" id="UP000219331">
    <property type="component" value="Unassembled WGS sequence"/>
</dbReference>
<keyword evidence="3" id="KW-0479">Metal-binding</keyword>
<evidence type="ECO:0000256" key="5">
    <source>
        <dbReference type="ARBA" id="ARBA00022833"/>
    </source>
</evidence>
<feature type="region of interest" description="Disordered" evidence="8">
    <location>
        <begin position="1"/>
        <end position="21"/>
    </location>
</feature>
<dbReference type="STRING" id="538381.GCA_001696535_00605"/>
<keyword evidence="7" id="KW-0802">TPR repeat</keyword>
<dbReference type="InterPro" id="IPR051156">
    <property type="entry name" value="Mito/Outer_Membr_Metalloprot"/>
</dbReference>
<evidence type="ECO:0000256" key="6">
    <source>
        <dbReference type="ARBA" id="ARBA00023049"/>
    </source>
</evidence>
<dbReference type="InterPro" id="IPR011990">
    <property type="entry name" value="TPR-like_helical_dom_sf"/>
</dbReference>
<dbReference type="PROSITE" id="PS50005">
    <property type="entry name" value="TPR"/>
    <property type="match status" value="1"/>
</dbReference>
<feature type="domain" description="Peptidase M48" evidence="9">
    <location>
        <begin position="65"/>
        <end position="256"/>
    </location>
</feature>
<evidence type="ECO:0000256" key="1">
    <source>
        <dbReference type="ARBA" id="ARBA00001947"/>
    </source>
</evidence>
<dbReference type="GO" id="GO:0016020">
    <property type="term" value="C:membrane"/>
    <property type="evidence" value="ECO:0007669"/>
    <property type="project" value="TreeGrafter"/>
</dbReference>
<keyword evidence="11" id="KW-1185">Reference proteome</keyword>
<evidence type="ECO:0000256" key="3">
    <source>
        <dbReference type="ARBA" id="ARBA00022723"/>
    </source>
</evidence>